<dbReference type="RefSeq" id="WP_110169949.1">
    <property type="nucleotide sequence ID" value="NZ_CP015136.1"/>
</dbReference>
<proteinExistence type="inferred from homology"/>
<dbReference type="GO" id="GO:0006352">
    <property type="term" value="P:DNA-templated transcription initiation"/>
    <property type="evidence" value="ECO:0007669"/>
    <property type="project" value="InterPro"/>
</dbReference>
<dbReference type="Gene3D" id="1.10.10.10">
    <property type="entry name" value="Winged helix-like DNA-binding domain superfamily/Winged helix DNA-binding domain"/>
    <property type="match status" value="1"/>
</dbReference>
<evidence type="ECO:0000259" key="7">
    <source>
        <dbReference type="Pfam" id="PF08281"/>
    </source>
</evidence>
<evidence type="ECO:0000256" key="3">
    <source>
        <dbReference type="ARBA" id="ARBA00023082"/>
    </source>
</evidence>
<evidence type="ECO:0000256" key="1">
    <source>
        <dbReference type="ARBA" id="ARBA00010641"/>
    </source>
</evidence>
<comment type="similarity">
    <text evidence="1">Belongs to the sigma-70 factor family. ECF subfamily.</text>
</comment>
<evidence type="ECO:0000256" key="5">
    <source>
        <dbReference type="ARBA" id="ARBA00023163"/>
    </source>
</evidence>
<dbReference type="InterPro" id="IPR014284">
    <property type="entry name" value="RNA_pol_sigma-70_dom"/>
</dbReference>
<dbReference type="AlphaFoldDB" id="A0A143PIK0"/>
<evidence type="ECO:0000259" key="6">
    <source>
        <dbReference type="Pfam" id="PF04542"/>
    </source>
</evidence>
<dbReference type="STRING" id="1855912.LuPra_01271"/>
<accession>A0A143PIK0</accession>
<organism evidence="8 9">
    <name type="scientific">Luteitalea pratensis</name>
    <dbReference type="NCBI Taxonomy" id="1855912"/>
    <lineage>
        <taxon>Bacteria</taxon>
        <taxon>Pseudomonadati</taxon>
        <taxon>Acidobacteriota</taxon>
        <taxon>Vicinamibacteria</taxon>
        <taxon>Vicinamibacterales</taxon>
        <taxon>Vicinamibacteraceae</taxon>
        <taxon>Luteitalea</taxon>
    </lineage>
</organism>
<dbReference type="InterPro" id="IPR036388">
    <property type="entry name" value="WH-like_DNA-bd_sf"/>
</dbReference>
<dbReference type="SUPFAM" id="SSF88659">
    <property type="entry name" value="Sigma3 and sigma4 domains of RNA polymerase sigma factors"/>
    <property type="match status" value="1"/>
</dbReference>
<dbReference type="KEGG" id="abac:LuPra_01271"/>
<dbReference type="InterPro" id="IPR013325">
    <property type="entry name" value="RNA_pol_sigma_r2"/>
</dbReference>
<sequence length="179" mass="19813">MAARGDPPGPPGAAAFDAFVLEYQDMVYAVAVRLLANEAEAEDVAQTVFLRAYERFGELKGEATVPGWLKTVTTNLCLNHLERYRARWRFFSEMGEAGGPAFDVAATEASPEAVLDDADRHAQLEAALRALPPHQRVPLVLFHFEQHGCDDIARLLGVSVGKVRTDMHRGRVALRRWLS</sequence>
<keyword evidence="5" id="KW-0804">Transcription</keyword>
<reference evidence="8 9" key="1">
    <citation type="journal article" date="2016" name="Genome Announc.">
        <title>First Complete Genome Sequence of a Subdivision 6 Acidobacterium Strain.</title>
        <authorList>
            <person name="Huang S."/>
            <person name="Vieira S."/>
            <person name="Bunk B."/>
            <person name="Riedel T."/>
            <person name="Sproer C."/>
            <person name="Overmann J."/>
        </authorList>
    </citation>
    <scope>NUCLEOTIDE SEQUENCE [LARGE SCALE GENOMIC DNA]</scope>
    <source>
        <strain evidence="9">DSM 100886 HEG_-6_39</strain>
    </source>
</reference>
<dbReference type="CDD" id="cd06171">
    <property type="entry name" value="Sigma70_r4"/>
    <property type="match status" value="1"/>
</dbReference>
<gene>
    <name evidence="8" type="primary">sigW_3</name>
    <name evidence="8" type="ORF">LuPra_01271</name>
</gene>
<evidence type="ECO:0000313" key="8">
    <source>
        <dbReference type="EMBL" id="AMY08083.1"/>
    </source>
</evidence>
<reference evidence="9" key="2">
    <citation type="submission" date="2016-04" db="EMBL/GenBank/DDBJ databases">
        <title>First Complete Genome Sequence of a Subdivision 6 Acidobacterium.</title>
        <authorList>
            <person name="Huang S."/>
            <person name="Vieira S."/>
            <person name="Bunk B."/>
            <person name="Riedel T."/>
            <person name="Sproeer C."/>
            <person name="Overmann J."/>
        </authorList>
    </citation>
    <scope>NUCLEOTIDE SEQUENCE [LARGE SCALE GENOMIC DNA]</scope>
    <source>
        <strain evidence="9">DSM 100886 HEG_-6_39</strain>
    </source>
</reference>
<dbReference type="Gene3D" id="1.10.1740.10">
    <property type="match status" value="1"/>
</dbReference>
<dbReference type="GO" id="GO:0016987">
    <property type="term" value="F:sigma factor activity"/>
    <property type="evidence" value="ECO:0007669"/>
    <property type="project" value="UniProtKB-KW"/>
</dbReference>
<dbReference type="NCBIfam" id="TIGR02937">
    <property type="entry name" value="sigma70-ECF"/>
    <property type="match status" value="1"/>
</dbReference>
<dbReference type="SUPFAM" id="SSF88946">
    <property type="entry name" value="Sigma2 domain of RNA polymerase sigma factors"/>
    <property type="match status" value="1"/>
</dbReference>
<evidence type="ECO:0000256" key="2">
    <source>
        <dbReference type="ARBA" id="ARBA00023015"/>
    </source>
</evidence>
<dbReference type="GO" id="GO:0003677">
    <property type="term" value="F:DNA binding"/>
    <property type="evidence" value="ECO:0007669"/>
    <property type="project" value="UniProtKB-KW"/>
</dbReference>
<dbReference type="EMBL" id="CP015136">
    <property type="protein sequence ID" value="AMY08083.1"/>
    <property type="molecule type" value="Genomic_DNA"/>
</dbReference>
<feature type="domain" description="RNA polymerase sigma-70 region 2" evidence="6">
    <location>
        <begin position="20"/>
        <end position="85"/>
    </location>
</feature>
<evidence type="ECO:0000313" key="9">
    <source>
        <dbReference type="Proteomes" id="UP000076079"/>
    </source>
</evidence>
<dbReference type="InterPro" id="IPR013324">
    <property type="entry name" value="RNA_pol_sigma_r3/r4-like"/>
</dbReference>
<keyword evidence="2" id="KW-0805">Transcription regulation</keyword>
<dbReference type="InterPro" id="IPR039425">
    <property type="entry name" value="RNA_pol_sigma-70-like"/>
</dbReference>
<dbReference type="InterPro" id="IPR007627">
    <property type="entry name" value="RNA_pol_sigma70_r2"/>
</dbReference>
<keyword evidence="4" id="KW-0238">DNA-binding</keyword>
<protein>
    <submittedName>
        <fullName evidence="8">Sigma-W factor</fullName>
    </submittedName>
</protein>
<dbReference type="InterPro" id="IPR013249">
    <property type="entry name" value="RNA_pol_sigma70_r4_t2"/>
</dbReference>
<feature type="domain" description="RNA polymerase sigma factor 70 region 4 type 2" evidence="7">
    <location>
        <begin position="122"/>
        <end position="174"/>
    </location>
</feature>
<dbReference type="PANTHER" id="PTHR43133">
    <property type="entry name" value="RNA POLYMERASE ECF-TYPE SIGMA FACTO"/>
    <property type="match status" value="1"/>
</dbReference>
<name>A0A143PIK0_LUTPR</name>
<evidence type="ECO:0000256" key="4">
    <source>
        <dbReference type="ARBA" id="ARBA00023125"/>
    </source>
</evidence>
<keyword evidence="9" id="KW-1185">Reference proteome</keyword>
<dbReference type="Proteomes" id="UP000076079">
    <property type="component" value="Chromosome"/>
</dbReference>
<keyword evidence="3" id="KW-0731">Sigma factor</keyword>
<dbReference type="PANTHER" id="PTHR43133:SF8">
    <property type="entry name" value="RNA POLYMERASE SIGMA FACTOR HI_1459-RELATED"/>
    <property type="match status" value="1"/>
</dbReference>
<dbReference type="OrthoDB" id="9785675at2"/>
<dbReference type="Pfam" id="PF04542">
    <property type="entry name" value="Sigma70_r2"/>
    <property type="match status" value="1"/>
</dbReference>
<dbReference type="Pfam" id="PF08281">
    <property type="entry name" value="Sigma70_r4_2"/>
    <property type="match status" value="1"/>
</dbReference>